<feature type="region of interest" description="Disordered" evidence="1">
    <location>
        <begin position="20"/>
        <end position="71"/>
    </location>
</feature>
<organism evidence="2 3">
    <name type="scientific">Linum trigynum</name>
    <dbReference type="NCBI Taxonomy" id="586398"/>
    <lineage>
        <taxon>Eukaryota</taxon>
        <taxon>Viridiplantae</taxon>
        <taxon>Streptophyta</taxon>
        <taxon>Embryophyta</taxon>
        <taxon>Tracheophyta</taxon>
        <taxon>Spermatophyta</taxon>
        <taxon>Magnoliopsida</taxon>
        <taxon>eudicotyledons</taxon>
        <taxon>Gunneridae</taxon>
        <taxon>Pentapetalae</taxon>
        <taxon>rosids</taxon>
        <taxon>fabids</taxon>
        <taxon>Malpighiales</taxon>
        <taxon>Linaceae</taxon>
        <taxon>Linum</taxon>
    </lineage>
</organism>
<proteinExistence type="predicted"/>
<sequence>MRGSLAVLDDEVVAGGGTWRWSAGRRRRPGARAGGCSRGGNPKSDSTRAASTAGCVAPEGRIPSRYSMPLS</sequence>
<accession>A0AAV2EAJ9</accession>
<evidence type="ECO:0000313" key="2">
    <source>
        <dbReference type="EMBL" id="CAL1382565.1"/>
    </source>
</evidence>
<gene>
    <name evidence="2" type="ORF">LTRI10_LOCUS23882</name>
</gene>
<evidence type="ECO:0000256" key="1">
    <source>
        <dbReference type="SAM" id="MobiDB-lite"/>
    </source>
</evidence>
<protein>
    <submittedName>
        <fullName evidence="2">Uncharacterized protein</fullName>
    </submittedName>
</protein>
<dbReference type="Proteomes" id="UP001497516">
    <property type="component" value="Chromosome 4"/>
</dbReference>
<name>A0AAV2EAJ9_9ROSI</name>
<dbReference type="EMBL" id="OZ034817">
    <property type="protein sequence ID" value="CAL1382565.1"/>
    <property type="molecule type" value="Genomic_DNA"/>
</dbReference>
<reference evidence="2 3" key="1">
    <citation type="submission" date="2024-04" db="EMBL/GenBank/DDBJ databases">
        <authorList>
            <person name="Fracassetti M."/>
        </authorList>
    </citation>
    <scope>NUCLEOTIDE SEQUENCE [LARGE SCALE GENOMIC DNA]</scope>
</reference>
<keyword evidence="3" id="KW-1185">Reference proteome</keyword>
<dbReference type="AlphaFoldDB" id="A0AAV2EAJ9"/>
<evidence type="ECO:0000313" key="3">
    <source>
        <dbReference type="Proteomes" id="UP001497516"/>
    </source>
</evidence>